<dbReference type="EMBL" id="CP032694">
    <property type="protein sequence ID" value="AYG58846.1"/>
    <property type="molecule type" value="Genomic_DNA"/>
</dbReference>
<name>A0A387FV95_9HYPH</name>
<organism evidence="2 3">
    <name type="scientific">Rhizobium jaguaris</name>
    <dbReference type="NCBI Taxonomy" id="1312183"/>
    <lineage>
        <taxon>Bacteria</taxon>
        <taxon>Pseudomonadati</taxon>
        <taxon>Pseudomonadota</taxon>
        <taxon>Alphaproteobacteria</taxon>
        <taxon>Hyphomicrobiales</taxon>
        <taxon>Rhizobiaceae</taxon>
        <taxon>Rhizobium/Agrobacterium group</taxon>
        <taxon>Rhizobium</taxon>
    </lineage>
</organism>
<gene>
    <name evidence="2" type="ORF">CCGE525_08570</name>
</gene>
<evidence type="ECO:0000313" key="2">
    <source>
        <dbReference type="EMBL" id="AYG58846.1"/>
    </source>
</evidence>
<feature type="transmembrane region" description="Helical" evidence="1">
    <location>
        <begin position="21"/>
        <end position="47"/>
    </location>
</feature>
<dbReference type="AlphaFoldDB" id="A0A387FV95"/>
<keyword evidence="1" id="KW-0812">Transmembrane</keyword>
<reference evidence="2 3" key="1">
    <citation type="submission" date="2018-10" db="EMBL/GenBank/DDBJ databases">
        <title>Rhizobium etli, R. leguminosarum and a new Rhizobium genospecies from Phaseolus dumosus.</title>
        <authorList>
            <person name="Ramirez-Puebla S.T."/>
            <person name="Rogel-Hernandez M.A."/>
            <person name="Guerrero G."/>
            <person name="Ormeno-Orrillo E."/>
            <person name="Martinez-Romero J.C."/>
            <person name="Negrete-Yankelevich S."/>
            <person name="Martinez-Romero E."/>
        </authorList>
    </citation>
    <scope>NUCLEOTIDE SEQUENCE [LARGE SCALE GENOMIC DNA]</scope>
    <source>
        <strain evidence="2 3">CCGE525</strain>
    </source>
</reference>
<keyword evidence="1" id="KW-1133">Transmembrane helix</keyword>
<dbReference type="Proteomes" id="UP000282195">
    <property type="component" value="Chromosome"/>
</dbReference>
<sequence length="76" mass="7725">MAARPASVMVFRAMHRVHRPSMTVVAAVVIAIPIVSSGISVSVAAAIYHRATIVAAAMVTAGVPVVGIRAAFDDAA</sequence>
<proteinExistence type="predicted"/>
<keyword evidence="1" id="KW-0472">Membrane</keyword>
<dbReference type="KEGG" id="rjg:CCGE525_08570"/>
<feature type="transmembrane region" description="Helical" evidence="1">
    <location>
        <begin position="53"/>
        <end position="72"/>
    </location>
</feature>
<evidence type="ECO:0000256" key="1">
    <source>
        <dbReference type="SAM" id="Phobius"/>
    </source>
</evidence>
<protein>
    <submittedName>
        <fullName evidence="2">Uncharacterized protein</fullName>
    </submittedName>
</protein>
<evidence type="ECO:0000313" key="3">
    <source>
        <dbReference type="Proteomes" id="UP000282195"/>
    </source>
</evidence>
<keyword evidence="3" id="KW-1185">Reference proteome</keyword>
<accession>A0A387FV95</accession>